<reference evidence="1 2" key="1">
    <citation type="submission" date="2018-11" db="EMBL/GenBank/DDBJ databases">
        <authorList>
            <consortium name="Pathogen Informatics"/>
        </authorList>
    </citation>
    <scope>NUCLEOTIDE SEQUENCE [LARGE SCALE GENOMIC DNA]</scope>
    <source>
        <strain>Denwood</strain>
        <strain evidence="2">Zambia</strain>
    </source>
</reference>
<accession>A0A183NTE9</accession>
<proteinExistence type="predicted"/>
<dbReference type="Proteomes" id="UP000269396">
    <property type="component" value="Unassembled WGS sequence"/>
</dbReference>
<gene>
    <name evidence="1" type="ORF">SMTD_LOCUS5385</name>
</gene>
<sequence>MYGIWCKVLIVVIILNHSTHFQFSFKVLIELRQNNSFLLPGDGWTITCNETSCCGMFDYYIIL</sequence>
<evidence type="ECO:0000313" key="2">
    <source>
        <dbReference type="Proteomes" id="UP000269396"/>
    </source>
</evidence>
<organism evidence="1 2">
    <name type="scientific">Schistosoma mattheei</name>
    <dbReference type="NCBI Taxonomy" id="31246"/>
    <lineage>
        <taxon>Eukaryota</taxon>
        <taxon>Metazoa</taxon>
        <taxon>Spiralia</taxon>
        <taxon>Lophotrochozoa</taxon>
        <taxon>Platyhelminthes</taxon>
        <taxon>Trematoda</taxon>
        <taxon>Digenea</taxon>
        <taxon>Strigeidida</taxon>
        <taxon>Schistosomatoidea</taxon>
        <taxon>Schistosomatidae</taxon>
        <taxon>Schistosoma</taxon>
    </lineage>
</organism>
<evidence type="ECO:0000313" key="1">
    <source>
        <dbReference type="EMBL" id="VDP28420.1"/>
    </source>
</evidence>
<name>A0A183NTE9_9TREM</name>
<dbReference type="EMBL" id="UZAL01027009">
    <property type="protein sequence ID" value="VDP28420.1"/>
    <property type="molecule type" value="Genomic_DNA"/>
</dbReference>
<protein>
    <submittedName>
        <fullName evidence="1">Uncharacterized protein</fullName>
    </submittedName>
</protein>
<keyword evidence="2" id="KW-1185">Reference proteome</keyword>
<dbReference type="AlphaFoldDB" id="A0A183NTE9"/>